<proteinExistence type="predicted"/>
<reference evidence="1" key="1">
    <citation type="journal article" date="2015" name="Nature">
        <title>Complex archaea that bridge the gap between prokaryotes and eukaryotes.</title>
        <authorList>
            <person name="Spang A."/>
            <person name="Saw J.H."/>
            <person name="Jorgensen S.L."/>
            <person name="Zaremba-Niedzwiedzka K."/>
            <person name="Martijn J."/>
            <person name="Lind A.E."/>
            <person name="van Eijk R."/>
            <person name="Schleper C."/>
            <person name="Guy L."/>
            <person name="Ettema T.J."/>
        </authorList>
    </citation>
    <scope>NUCLEOTIDE SEQUENCE</scope>
</reference>
<accession>A0A0F9TFU4</accession>
<dbReference type="EMBL" id="LAZR01001252">
    <property type="protein sequence ID" value="KKN47871.1"/>
    <property type="molecule type" value="Genomic_DNA"/>
</dbReference>
<comment type="caution">
    <text evidence="1">The sequence shown here is derived from an EMBL/GenBank/DDBJ whole genome shotgun (WGS) entry which is preliminary data.</text>
</comment>
<protein>
    <submittedName>
        <fullName evidence="1">Uncharacterized protein</fullName>
    </submittedName>
</protein>
<name>A0A0F9TFU4_9ZZZZ</name>
<organism evidence="1">
    <name type="scientific">marine sediment metagenome</name>
    <dbReference type="NCBI Taxonomy" id="412755"/>
    <lineage>
        <taxon>unclassified sequences</taxon>
        <taxon>metagenomes</taxon>
        <taxon>ecological metagenomes</taxon>
    </lineage>
</organism>
<sequence length="46" mass="5367">MNEDEKEKGYEFRINEFLTLKLENDETLMHSKSNCKKLSAVSSELS</sequence>
<evidence type="ECO:0000313" key="1">
    <source>
        <dbReference type="EMBL" id="KKN47871.1"/>
    </source>
</evidence>
<gene>
    <name evidence="1" type="ORF">LCGC14_0658490</name>
</gene>
<dbReference type="AlphaFoldDB" id="A0A0F9TFU4"/>